<keyword evidence="1" id="KW-0732">Signal</keyword>
<dbReference type="GeneTree" id="ENSGT00730000111690"/>
<organism evidence="2 3">
    <name type="scientific">Lates calcarifer</name>
    <name type="common">Barramundi</name>
    <name type="synonym">Holocentrus calcarifer</name>
    <dbReference type="NCBI Taxonomy" id="8187"/>
    <lineage>
        <taxon>Eukaryota</taxon>
        <taxon>Metazoa</taxon>
        <taxon>Chordata</taxon>
        <taxon>Craniata</taxon>
        <taxon>Vertebrata</taxon>
        <taxon>Euteleostomi</taxon>
        <taxon>Actinopterygii</taxon>
        <taxon>Neopterygii</taxon>
        <taxon>Teleostei</taxon>
        <taxon>Neoteleostei</taxon>
        <taxon>Acanthomorphata</taxon>
        <taxon>Carangaria</taxon>
        <taxon>Carangaria incertae sedis</taxon>
        <taxon>Centropomidae</taxon>
        <taxon>Lates</taxon>
    </lineage>
</organism>
<reference evidence="3" key="1">
    <citation type="submission" date="2015-09" db="EMBL/GenBank/DDBJ databases">
        <authorList>
            <person name="Sai Rama Sridatta P."/>
        </authorList>
    </citation>
    <scope>NUCLEOTIDE SEQUENCE [LARGE SCALE GENOMIC DNA]</scope>
</reference>
<feature type="chain" id="PRO_5021389618" evidence="1">
    <location>
        <begin position="24"/>
        <end position="304"/>
    </location>
</feature>
<dbReference type="Ensembl" id="ENSLCAT00010044725.1">
    <property type="protein sequence ID" value="ENSLCAP00010043648.1"/>
    <property type="gene ID" value="ENSLCAG00010020335.1"/>
</dbReference>
<reference evidence="2" key="2">
    <citation type="submission" date="2025-08" db="UniProtKB">
        <authorList>
            <consortium name="Ensembl"/>
        </authorList>
    </citation>
    <scope>IDENTIFICATION</scope>
</reference>
<dbReference type="AlphaFoldDB" id="A0A4W6EYZ2"/>
<evidence type="ECO:0000256" key="1">
    <source>
        <dbReference type="SAM" id="SignalP"/>
    </source>
</evidence>
<feature type="signal peptide" evidence="1">
    <location>
        <begin position="1"/>
        <end position="23"/>
    </location>
</feature>
<keyword evidence="3" id="KW-1185">Reference proteome</keyword>
<accession>A0A4W6EYZ2</accession>
<reference evidence="2" key="3">
    <citation type="submission" date="2025-09" db="UniProtKB">
        <authorList>
            <consortium name="Ensembl"/>
        </authorList>
    </citation>
    <scope>IDENTIFICATION</scope>
</reference>
<dbReference type="PANTHER" id="PTHR38706">
    <property type="entry name" value="SI:CH211-198C19.1-RELATED"/>
    <property type="match status" value="1"/>
</dbReference>
<evidence type="ECO:0000313" key="3">
    <source>
        <dbReference type="Proteomes" id="UP000314980"/>
    </source>
</evidence>
<dbReference type="Proteomes" id="UP000314980">
    <property type="component" value="Unassembled WGS sequence"/>
</dbReference>
<sequence length="304" mass="35233">MRMSGRVTSCCVALFLVLTSVSAVQRLNSISDLKKINFGHSVPKHSLLLLHWFANVVDIDRNNDIRLTFNPDNGEYGSHHYSNYEGLLDQLPDGYQYYTVGNLNHENSELLPEYVAHPRSEYEGGNRDRIIFRIREADKGQQQTDYDPNHTYEITTDLFTEIREFSVSVGEDQSSLMHLRDRYRSITDLWHIRNTWGDLACLGLLLFIVIQERCYSNENNYSPQNTERENTQPDFVVKIPEDRQNHSNADPCCTCRTCSIVTLFLFMLLVLVSEYKLLRCILHMVVYYICNIENGAFIKQTLLG</sequence>
<proteinExistence type="predicted"/>
<dbReference type="PANTHER" id="PTHR38706:SF2">
    <property type="match status" value="1"/>
</dbReference>
<name>A0A4W6EYZ2_LATCA</name>
<dbReference type="InParanoid" id="A0A4W6EYZ2"/>
<protein>
    <submittedName>
        <fullName evidence="2">Uncharacterized protein</fullName>
    </submittedName>
</protein>
<evidence type="ECO:0000313" key="2">
    <source>
        <dbReference type="Ensembl" id="ENSLCAP00010043648.1"/>
    </source>
</evidence>